<feature type="domain" description="Antirepressor protein C-terminal" evidence="1">
    <location>
        <begin position="26"/>
        <end position="129"/>
    </location>
</feature>
<protein>
    <submittedName>
        <fullName evidence="2">DNA-binding protein</fullName>
    </submittedName>
</protein>
<evidence type="ECO:0000259" key="1">
    <source>
        <dbReference type="Pfam" id="PF03374"/>
    </source>
</evidence>
<organism evidence="2 4">
    <name type="scientific">Erwinia tracheiphila</name>
    <dbReference type="NCBI Taxonomy" id="65700"/>
    <lineage>
        <taxon>Bacteria</taxon>
        <taxon>Pseudomonadati</taxon>
        <taxon>Pseudomonadota</taxon>
        <taxon>Gammaproteobacteria</taxon>
        <taxon>Enterobacterales</taxon>
        <taxon>Erwiniaceae</taxon>
        <taxon>Erwinia</taxon>
    </lineage>
</organism>
<reference evidence="2 4" key="1">
    <citation type="submission" date="2016-01" db="EMBL/GenBank/DDBJ databases">
        <authorList>
            <person name="Oliw E.H."/>
        </authorList>
    </citation>
    <scope>NUCLEOTIDE SEQUENCE [LARGE SCALE GENOMIC DNA]</scope>
    <source>
        <strain evidence="2 4">MDcuke</strain>
    </source>
</reference>
<proteinExistence type="predicted"/>
<reference evidence="4" key="2">
    <citation type="submission" date="2016-01" db="EMBL/GenBank/DDBJ databases">
        <authorList>
            <person name="Shapiro L."/>
        </authorList>
    </citation>
    <scope>NUCLEOTIDE SEQUENCE [LARGE SCALE GENOMIC DNA]</scope>
    <source>
        <strain evidence="4">MDcuke</strain>
    </source>
</reference>
<keyword evidence="2" id="KW-0238">DNA-binding</keyword>
<dbReference type="Pfam" id="PF03374">
    <property type="entry name" value="ANT"/>
    <property type="match status" value="1"/>
</dbReference>
<sequence length="136" mass="15191">MADALNDPAFLRGTLLTYTEKVIALEHQVEEMKPHVEALERIAKSDGSVCITDVAKTLQIQPKKLFNWMQCNEWIYKRAGGKHWLGYQTKIKQQLLEHKVTVVAISDGTEKMIEQVLVTPKGLSKLSGALTITTAA</sequence>
<evidence type="ECO:0000313" key="2">
    <source>
        <dbReference type="EMBL" id="AXF78712.1"/>
    </source>
</evidence>
<dbReference type="AlphaFoldDB" id="A0A345CZ45"/>
<accession>A0A345CZ45</accession>
<dbReference type="Proteomes" id="UP000264980">
    <property type="component" value="Chromosome"/>
</dbReference>
<name>A0A345CZ45_9GAMM</name>
<evidence type="ECO:0000313" key="4">
    <source>
        <dbReference type="Proteomes" id="UP000264980"/>
    </source>
</evidence>
<evidence type="ECO:0000313" key="3">
    <source>
        <dbReference type="EMBL" id="AXF78748.1"/>
    </source>
</evidence>
<dbReference type="EMBL" id="CP013970">
    <property type="protein sequence ID" value="AXF78748.1"/>
    <property type="molecule type" value="Genomic_DNA"/>
</dbReference>
<dbReference type="EMBL" id="CP013970">
    <property type="protein sequence ID" value="AXF78712.1"/>
    <property type="molecule type" value="Genomic_DNA"/>
</dbReference>
<gene>
    <name evidence="2" type="ORF">AV903_04485</name>
    <name evidence="3" type="ORF">AV903_08570</name>
</gene>
<dbReference type="GO" id="GO:0003677">
    <property type="term" value="F:DNA binding"/>
    <property type="evidence" value="ECO:0007669"/>
    <property type="project" value="UniProtKB-KW"/>
</dbReference>
<dbReference type="InterPro" id="IPR005039">
    <property type="entry name" value="Ant_C"/>
</dbReference>